<reference evidence="2 3" key="1">
    <citation type="submission" date="2016-01" db="EMBL/GenBank/DDBJ databases">
        <title>Genome sequencing of Roseivirga seohaensis SW-152.</title>
        <authorList>
            <person name="Selvaratnam C."/>
            <person name="Thevarajoo S."/>
            <person name="Goh K.M."/>
            <person name="Ee R."/>
            <person name="Chan K.-G."/>
            <person name="Chong C.S."/>
        </authorList>
    </citation>
    <scope>NUCLEOTIDE SEQUENCE [LARGE SCALE GENOMIC DNA]</scope>
    <source>
        <strain evidence="2 3">SW-152</strain>
    </source>
</reference>
<dbReference type="STRING" id="1914963.AWW67_04950"/>
<dbReference type="AlphaFoldDB" id="A0A150Y093"/>
<dbReference type="InterPro" id="IPR014914">
    <property type="entry name" value="RES_dom"/>
</dbReference>
<dbReference type="Proteomes" id="UP000075663">
    <property type="component" value="Unassembled WGS sequence"/>
</dbReference>
<proteinExistence type="predicted"/>
<name>A0A150Y093_9BACT</name>
<dbReference type="Pfam" id="PF08808">
    <property type="entry name" value="RES"/>
    <property type="match status" value="1"/>
</dbReference>
<dbReference type="RefSeq" id="WP_062301353.1">
    <property type="nucleotide sequence ID" value="NZ_LRPB01000023.1"/>
</dbReference>
<sequence>MNVWRVSYISSLGGSDVPGRWNEKGIKVLYTSANPSLCSWEYFAHKVGEKDWPVNLKLLELSIPDEHPDIVKLPINKLAEGWNGLAYKRNVQKTARQELLHKNRLGIWVPSVVIPEDYNLILNPNYAGFESLIKRKSIFPFEYDQRFKVIFE</sequence>
<protein>
    <recommendedName>
        <fullName evidence="1">RES domain-containing protein</fullName>
    </recommendedName>
</protein>
<accession>A0A150Y093</accession>
<evidence type="ECO:0000313" key="3">
    <source>
        <dbReference type="Proteomes" id="UP000075663"/>
    </source>
</evidence>
<evidence type="ECO:0000313" key="2">
    <source>
        <dbReference type="EMBL" id="KYG84459.1"/>
    </source>
</evidence>
<evidence type="ECO:0000259" key="1">
    <source>
        <dbReference type="Pfam" id="PF08808"/>
    </source>
</evidence>
<gene>
    <name evidence="2" type="ORF">AWW67_04950</name>
</gene>
<dbReference type="EMBL" id="LRPB01000023">
    <property type="protein sequence ID" value="KYG84459.1"/>
    <property type="molecule type" value="Genomic_DNA"/>
</dbReference>
<comment type="caution">
    <text evidence="2">The sequence shown here is derived from an EMBL/GenBank/DDBJ whole genome shotgun (WGS) entry which is preliminary data.</text>
</comment>
<feature type="domain" description="RES" evidence="1">
    <location>
        <begin position="12"/>
        <end position="143"/>
    </location>
</feature>
<organism evidence="2 3">
    <name type="scientific">Roseivirga seohaensis</name>
    <dbReference type="NCBI Taxonomy" id="1914963"/>
    <lineage>
        <taxon>Bacteria</taxon>
        <taxon>Pseudomonadati</taxon>
        <taxon>Bacteroidota</taxon>
        <taxon>Cytophagia</taxon>
        <taxon>Cytophagales</taxon>
        <taxon>Roseivirgaceae</taxon>
        <taxon>Roseivirga</taxon>
    </lineage>
</organism>